<proteinExistence type="predicted"/>
<dbReference type="Pfam" id="PF01636">
    <property type="entry name" value="APH"/>
    <property type="match status" value="1"/>
</dbReference>
<evidence type="ECO:0000259" key="2">
    <source>
        <dbReference type="Pfam" id="PF01636"/>
    </source>
</evidence>
<feature type="compositionally biased region" description="Basic and acidic residues" evidence="1">
    <location>
        <begin position="14"/>
        <end position="28"/>
    </location>
</feature>
<dbReference type="EMBL" id="JBITGY010000011">
    <property type="protein sequence ID" value="MFI6503365.1"/>
    <property type="molecule type" value="Genomic_DNA"/>
</dbReference>
<dbReference type="InterPro" id="IPR002575">
    <property type="entry name" value="Aminoglycoside_PTrfase"/>
</dbReference>
<comment type="caution">
    <text evidence="3">The sequence shown here is derived from an EMBL/GenBank/DDBJ whole genome shotgun (WGS) entry which is preliminary data.</text>
</comment>
<evidence type="ECO:0000313" key="3">
    <source>
        <dbReference type="EMBL" id="MFI6503365.1"/>
    </source>
</evidence>
<dbReference type="RefSeq" id="WP_397089152.1">
    <property type="nucleotide sequence ID" value="NZ_JBITGY010000011.1"/>
</dbReference>
<dbReference type="SUPFAM" id="SSF56112">
    <property type="entry name" value="Protein kinase-like (PK-like)"/>
    <property type="match status" value="1"/>
</dbReference>
<sequence>MRRLGSRTVGLLRSPEHSDGESAQEHGDCAVPVPLSRVGTERTIVWVFQRGGLLEGGNDGGAVRVGGTVRRAVRRWTGTVHALLRHLEAKRFEGAPRVLGIDSEGREVLSYLEGETLGDRLVWPEWTRTEEALHQVAWWLRDYHEAVADFVPPPDAVWRTGARWSPGMVIAHNDASTFNAAWSAGRLVGFFDWDFAGPTTVQSDLAWMALGWVPLHARRVAESEGFTDFAARPKRLRIFLDAYGWTGEIEPIVAEIGARMSARAREIRRFGVGGEDLYRRLLSQGVADDMDQAVRELAELRL</sequence>
<accession>A0ABW7Z5A4</accession>
<evidence type="ECO:0000256" key="1">
    <source>
        <dbReference type="SAM" id="MobiDB-lite"/>
    </source>
</evidence>
<gene>
    <name evidence="3" type="ORF">ACIBG2_38690</name>
</gene>
<feature type="region of interest" description="Disordered" evidence="1">
    <location>
        <begin position="1"/>
        <end position="28"/>
    </location>
</feature>
<dbReference type="Proteomes" id="UP001612741">
    <property type="component" value="Unassembled WGS sequence"/>
</dbReference>
<protein>
    <submittedName>
        <fullName evidence="3">Phosphotransferase</fullName>
    </submittedName>
</protein>
<dbReference type="Gene3D" id="3.90.1200.10">
    <property type="match status" value="1"/>
</dbReference>
<dbReference type="InterPro" id="IPR011009">
    <property type="entry name" value="Kinase-like_dom_sf"/>
</dbReference>
<organism evidence="3 4">
    <name type="scientific">Nonomuraea typhae</name>
    <dbReference type="NCBI Taxonomy" id="2603600"/>
    <lineage>
        <taxon>Bacteria</taxon>
        <taxon>Bacillati</taxon>
        <taxon>Actinomycetota</taxon>
        <taxon>Actinomycetes</taxon>
        <taxon>Streptosporangiales</taxon>
        <taxon>Streptosporangiaceae</taxon>
        <taxon>Nonomuraea</taxon>
    </lineage>
</organism>
<keyword evidence="4" id="KW-1185">Reference proteome</keyword>
<evidence type="ECO:0000313" key="4">
    <source>
        <dbReference type="Proteomes" id="UP001612741"/>
    </source>
</evidence>
<reference evidence="3 4" key="1">
    <citation type="submission" date="2024-10" db="EMBL/GenBank/DDBJ databases">
        <title>The Natural Products Discovery Center: Release of the First 8490 Sequenced Strains for Exploring Actinobacteria Biosynthetic Diversity.</title>
        <authorList>
            <person name="Kalkreuter E."/>
            <person name="Kautsar S.A."/>
            <person name="Yang D."/>
            <person name="Bader C.D."/>
            <person name="Teijaro C.N."/>
            <person name="Fluegel L."/>
            <person name="Davis C.M."/>
            <person name="Simpson J.R."/>
            <person name="Lauterbach L."/>
            <person name="Steele A.D."/>
            <person name="Gui C."/>
            <person name="Meng S."/>
            <person name="Li G."/>
            <person name="Viehrig K."/>
            <person name="Ye F."/>
            <person name="Su P."/>
            <person name="Kiefer A.F."/>
            <person name="Nichols A."/>
            <person name="Cepeda A.J."/>
            <person name="Yan W."/>
            <person name="Fan B."/>
            <person name="Jiang Y."/>
            <person name="Adhikari A."/>
            <person name="Zheng C.-J."/>
            <person name="Schuster L."/>
            <person name="Cowan T.M."/>
            <person name="Smanski M.J."/>
            <person name="Chevrette M.G."/>
            <person name="De Carvalho L.P.S."/>
            <person name="Shen B."/>
        </authorList>
    </citation>
    <scope>NUCLEOTIDE SEQUENCE [LARGE SCALE GENOMIC DNA]</scope>
    <source>
        <strain evidence="3 4">NPDC050545</strain>
    </source>
</reference>
<name>A0ABW7Z5A4_9ACTN</name>
<feature type="domain" description="Aminoglycoside phosphotransferase" evidence="2">
    <location>
        <begin position="72"/>
        <end position="214"/>
    </location>
</feature>